<keyword evidence="1" id="KW-0479">Metal-binding</keyword>
<dbReference type="SMART" id="SM00868">
    <property type="entry name" value="zf-AD"/>
    <property type="match status" value="1"/>
</dbReference>
<name>A0A1Q3EWR2_CULTA</name>
<dbReference type="EMBL" id="GFDL01015288">
    <property type="protein sequence ID" value="JAV19757.1"/>
    <property type="molecule type" value="Transcribed_RNA"/>
</dbReference>
<evidence type="ECO:0000256" key="1">
    <source>
        <dbReference type="PROSITE-ProRule" id="PRU01263"/>
    </source>
</evidence>
<accession>A0A1Q3EWR2</accession>
<feature type="region of interest" description="Disordered" evidence="3">
    <location>
        <begin position="191"/>
        <end position="214"/>
    </location>
</feature>
<keyword evidence="1" id="KW-0863">Zinc-finger</keyword>
<dbReference type="AlphaFoldDB" id="A0A1Q3EWR2"/>
<dbReference type="Pfam" id="PF07776">
    <property type="entry name" value="zf-AD"/>
    <property type="match status" value="1"/>
</dbReference>
<organism evidence="5">
    <name type="scientific">Culex tarsalis</name>
    <name type="common">Encephalitis mosquito</name>
    <dbReference type="NCBI Taxonomy" id="7177"/>
    <lineage>
        <taxon>Eukaryota</taxon>
        <taxon>Metazoa</taxon>
        <taxon>Ecdysozoa</taxon>
        <taxon>Arthropoda</taxon>
        <taxon>Hexapoda</taxon>
        <taxon>Insecta</taxon>
        <taxon>Pterygota</taxon>
        <taxon>Neoptera</taxon>
        <taxon>Endopterygota</taxon>
        <taxon>Diptera</taxon>
        <taxon>Nematocera</taxon>
        <taxon>Culicoidea</taxon>
        <taxon>Culicidae</taxon>
        <taxon>Culicinae</taxon>
        <taxon>Culicini</taxon>
        <taxon>Culex</taxon>
        <taxon>Culex</taxon>
    </lineage>
</organism>
<reference evidence="5" key="1">
    <citation type="submission" date="2017-01" db="EMBL/GenBank/DDBJ databases">
        <title>A deep insight into the sialotranscriptome of adult male and female Cluex tarsalis mosquitoes.</title>
        <authorList>
            <person name="Ribeiro J.M."/>
            <person name="Moreira F."/>
            <person name="Bernard K.A."/>
            <person name="Calvo E."/>
        </authorList>
    </citation>
    <scope>NUCLEOTIDE SEQUENCE</scope>
    <source>
        <strain evidence="5">Kern County</strain>
        <tissue evidence="5">Salivary glands</tissue>
    </source>
</reference>
<evidence type="ECO:0000313" key="5">
    <source>
        <dbReference type="EMBL" id="JAV19757.1"/>
    </source>
</evidence>
<evidence type="ECO:0000256" key="2">
    <source>
        <dbReference type="SAM" id="Coils"/>
    </source>
</evidence>
<keyword evidence="1" id="KW-0862">Zinc</keyword>
<evidence type="ECO:0000259" key="4">
    <source>
        <dbReference type="PROSITE" id="PS51915"/>
    </source>
</evidence>
<feature type="binding site" evidence="1">
    <location>
        <position position="136"/>
    </location>
    <ligand>
        <name>Zn(2+)</name>
        <dbReference type="ChEBI" id="CHEBI:29105"/>
    </ligand>
</feature>
<dbReference type="PROSITE" id="PS51915">
    <property type="entry name" value="ZAD"/>
    <property type="match status" value="1"/>
</dbReference>
<feature type="coiled-coil region" evidence="2">
    <location>
        <begin position="150"/>
        <end position="177"/>
    </location>
</feature>
<evidence type="ECO:0000256" key="3">
    <source>
        <dbReference type="SAM" id="MobiDB-lite"/>
    </source>
</evidence>
<feature type="binding site" evidence="1">
    <location>
        <position position="87"/>
    </location>
    <ligand>
        <name>Zn(2+)</name>
        <dbReference type="ChEBI" id="CHEBI:29105"/>
    </ligand>
</feature>
<keyword evidence="2" id="KW-0175">Coiled coil</keyword>
<feature type="domain" description="ZAD" evidence="4">
    <location>
        <begin position="82"/>
        <end position="160"/>
    </location>
</feature>
<dbReference type="GO" id="GO:0008270">
    <property type="term" value="F:zinc ion binding"/>
    <property type="evidence" value="ECO:0007669"/>
    <property type="project" value="UniProtKB-UniRule"/>
</dbReference>
<feature type="binding site" evidence="1">
    <location>
        <position position="84"/>
    </location>
    <ligand>
        <name>Zn(2+)</name>
        <dbReference type="ChEBI" id="CHEBI:29105"/>
    </ligand>
</feature>
<dbReference type="GO" id="GO:0005634">
    <property type="term" value="C:nucleus"/>
    <property type="evidence" value="ECO:0007669"/>
    <property type="project" value="InterPro"/>
</dbReference>
<dbReference type="InterPro" id="IPR012934">
    <property type="entry name" value="Znf_AD"/>
</dbReference>
<protein>
    <recommendedName>
        <fullName evidence="4">ZAD domain-containing protein</fullName>
    </recommendedName>
</protein>
<feature type="binding site" evidence="1">
    <location>
        <position position="133"/>
    </location>
    <ligand>
        <name>Zn(2+)</name>
        <dbReference type="ChEBI" id="CHEBI:29105"/>
    </ligand>
</feature>
<proteinExistence type="predicted"/>
<sequence length="289" mass="33184">MANRSRRLFCSASSCKLPIRKGDLYTMFNNNNKIWLDRLRADGSPGHIVCFRHFSRKQYTRRAKGHKALVLKADAFPDQQILSCRFCLDQSVGMERLQTVPNSHPDTLTLQDIVDTIGIRVQPEVDGISTLICLTCSSKVRYIKRIQRQFQESDLKMHQMQADLEEEQRKMLAETDDAQFVKFDVEKMLPDTEPDPASSVKTEVIPSPAEKPVRSDPVEDAIVTRFVIKEPGIITEEVVDSNSNSIFTIQTFDDHGFEDDKRWTEILSLEIEVKNWSPPVKKIKEEEIN</sequence>